<keyword evidence="3" id="KW-1185">Reference proteome</keyword>
<feature type="region of interest" description="Disordered" evidence="1">
    <location>
        <begin position="123"/>
        <end position="144"/>
    </location>
</feature>
<organism evidence="2 3">
    <name type="scientific">Rubinisphaera italica</name>
    <dbReference type="NCBI Taxonomy" id="2527969"/>
    <lineage>
        <taxon>Bacteria</taxon>
        <taxon>Pseudomonadati</taxon>
        <taxon>Planctomycetota</taxon>
        <taxon>Planctomycetia</taxon>
        <taxon>Planctomycetales</taxon>
        <taxon>Planctomycetaceae</taxon>
        <taxon>Rubinisphaera</taxon>
    </lineage>
</organism>
<dbReference type="AlphaFoldDB" id="A0A5C5XKD7"/>
<dbReference type="OrthoDB" id="287810at2"/>
<evidence type="ECO:0000256" key="1">
    <source>
        <dbReference type="SAM" id="MobiDB-lite"/>
    </source>
</evidence>
<dbReference type="EMBL" id="SJPG01000001">
    <property type="protein sequence ID" value="TWT63686.1"/>
    <property type="molecule type" value="Genomic_DNA"/>
</dbReference>
<dbReference type="PROSITE" id="PS51257">
    <property type="entry name" value="PROKAR_LIPOPROTEIN"/>
    <property type="match status" value="1"/>
</dbReference>
<reference evidence="2 3" key="1">
    <citation type="submission" date="2019-02" db="EMBL/GenBank/DDBJ databases">
        <title>Deep-cultivation of Planctomycetes and their phenomic and genomic characterization uncovers novel biology.</title>
        <authorList>
            <person name="Wiegand S."/>
            <person name="Jogler M."/>
            <person name="Boedeker C."/>
            <person name="Pinto D."/>
            <person name="Vollmers J."/>
            <person name="Rivas-Marin E."/>
            <person name="Kohn T."/>
            <person name="Peeters S.H."/>
            <person name="Heuer A."/>
            <person name="Rast P."/>
            <person name="Oberbeckmann S."/>
            <person name="Bunk B."/>
            <person name="Jeske O."/>
            <person name="Meyerdierks A."/>
            <person name="Storesund J.E."/>
            <person name="Kallscheuer N."/>
            <person name="Luecker S."/>
            <person name="Lage O.M."/>
            <person name="Pohl T."/>
            <person name="Merkel B.J."/>
            <person name="Hornburger P."/>
            <person name="Mueller R.-W."/>
            <person name="Bruemmer F."/>
            <person name="Labrenz M."/>
            <person name="Spormann A.M."/>
            <person name="Op Den Camp H."/>
            <person name="Overmann J."/>
            <person name="Amann R."/>
            <person name="Jetten M.S.M."/>
            <person name="Mascher T."/>
            <person name="Medema M.H."/>
            <person name="Devos D.P."/>
            <person name="Kaster A.-K."/>
            <person name="Ovreas L."/>
            <person name="Rohde M."/>
            <person name="Galperin M.Y."/>
            <person name="Jogler C."/>
        </authorList>
    </citation>
    <scope>NUCLEOTIDE SEQUENCE [LARGE SCALE GENOMIC DNA]</scope>
    <source>
        <strain evidence="2 3">Pan54</strain>
    </source>
</reference>
<proteinExistence type="predicted"/>
<gene>
    <name evidence="2" type="ORF">Pan54_44430</name>
</gene>
<evidence type="ECO:0008006" key="4">
    <source>
        <dbReference type="Google" id="ProtNLM"/>
    </source>
</evidence>
<comment type="caution">
    <text evidence="2">The sequence shown here is derived from an EMBL/GenBank/DDBJ whole genome shotgun (WGS) entry which is preliminary data.</text>
</comment>
<protein>
    <recommendedName>
        <fullName evidence="4">Carboxypeptidase regulatory-like domain-containing protein</fullName>
    </recommendedName>
</protein>
<evidence type="ECO:0000313" key="2">
    <source>
        <dbReference type="EMBL" id="TWT63686.1"/>
    </source>
</evidence>
<sequence length="144" mass="15078">MHRFGFVLGLLIFSVGCGGGSSFKGEKYPTAPVSGILKIDGKPFGPAVIEFVPVEKNDKLRIASGQVADDGSFKVGTYDKTDGVIPGSYKVEITVDITSSAKLPAVEEEKIKIEAAGNESLEINMTSSKGNAPADSLLSPDLSN</sequence>
<dbReference type="RefSeq" id="WP_146505459.1">
    <property type="nucleotide sequence ID" value="NZ_SJPG01000001.1"/>
</dbReference>
<dbReference type="Proteomes" id="UP000316095">
    <property type="component" value="Unassembled WGS sequence"/>
</dbReference>
<evidence type="ECO:0000313" key="3">
    <source>
        <dbReference type="Proteomes" id="UP000316095"/>
    </source>
</evidence>
<name>A0A5C5XKD7_9PLAN</name>
<accession>A0A5C5XKD7</accession>